<proteinExistence type="predicted"/>
<feature type="compositionally biased region" description="Basic and acidic residues" evidence="1">
    <location>
        <begin position="50"/>
        <end position="70"/>
    </location>
</feature>
<sequence length="70" mass="7734">MSRRASGSSLLQRVQRTSDESSAPQRSAWGSVQLFRALSGSEAQRLGGSEARRYRGSETQRLRARDGAEH</sequence>
<accession>A0A5B8YAP1</accession>
<evidence type="ECO:0000313" key="2">
    <source>
        <dbReference type="EMBL" id="QDG53513.1"/>
    </source>
</evidence>
<evidence type="ECO:0000313" key="3">
    <source>
        <dbReference type="Proteomes" id="UP000315995"/>
    </source>
</evidence>
<accession>A0A4Y6PZ21</accession>
<keyword evidence="3" id="KW-1185">Reference proteome</keyword>
<protein>
    <submittedName>
        <fullName evidence="2">Uncharacterized protein</fullName>
    </submittedName>
</protein>
<dbReference type="EMBL" id="CP041186">
    <property type="protein sequence ID" value="QDG53513.1"/>
    <property type="molecule type" value="Genomic_DNA"/>
</dbReference>
<gene>
    <name evidence="2" type="ORF">FIV42_23035</name>
</gene>
<name>A0A4Y6PZ21_PERCE</name>
<feature type="region of interest" description="Disordered" evidence="1">
    <location>
        <begin position="41"/>
        <end position="70"/>
    </location>
</feature>
<dbReference type="Proteomes" id="UP000315995">
    <property type="component" value="Chromosome"/>
</dbReference>
<feature type="region of interest" description="Disordered" evidence="1">
    <location>
        <begin position="1"/>
        <end position="29"/>
    </location>
</feature>
<evidence type="ECO:0000256" key="1">
    <source>
        <dbReference type="SAM" id="MobiDB-lite"/>
    </source>
</evidence>
<organism evidence="2 3">
    <name type="scientific">Persicimonas caeni</name>
    <dbReference type="NCBI Taxonomy" id="2292766"/>
    <lineage>
        <taxon>Bacteria</taxon>
        <taxon>Deltaproteobacteria</taxon>
        <taxon>Bradymonadales</taxon>
        <taxon>Bradymonadaceae</taxon>
        <taxon>Persicimonas</taxon>
    </lineage>
</organism>
<dbReference type="AlphaFoldDB" id="A0A4Y6PZ21"/>
<reference evidence="2 3" key="1">
    <citation type="submission" date="2019-06" db="EMBL/GenBank/DDBJ databases">
        <title>Persicimonas caeni gen. nov., sp. nov., a predatory bacterium isolated from solar saltern.</title>
        <authorList>
            <person name="Wang S."/>
        </authorList>
    </citation>
    <scope>NUCLEOTIDE SEQUENCE [LARGE SCALE GENOMIC DNA]</scope>
    <source>
        <strain evidence="2 3">YN101</strain>
    </source>
</reference>